<sequence>MKQTSGIDALLEALRQSGVNVDGRFDADAEAPSDGAGRAGRGGGGGSQPPHVHVEVPFADRMAAWGKKALIIAAIVIVLVGLAAYWWFHPPINIHSTDTWMFVAVFILLPLFLVFWSRSHSYKEGTAKVEANPGKAKAFKFASYVPVAVAVLGVLGAVMSLSIFPGNAEKYATVLQTTEDNFAQDIKEVNYSEIPVIDRDSAVLLGNREMGSIPEYVSQFEISPLYSQINYQSSPVRVSPLGYADLFKWFTNREAGIPAYALVNMTTQDAEIVRLEDNPIHYSESEPLVRNIDRHVQLSYPFYMFDQKSFEIDDEGHPWWICPVQSRTIGLFGGTTIERVVMVDATTGETQDLAIGDVPQWVDHAYPTDLLLEQYNWSGKYKDGWLNSVFGQKNVVQTTPGTDGNLGYNYIAKDDDVWVYTGVTSATADNSIVGFVLINQRTAESHFYPVAGATEESAMQSAEGQVQNLRYQATFPLLINVSGQPTYFMALKDNAGLVKQFAMLDIQRYQNVAVGNTVAECQKAYQALLATNGVLAESGVDTGAAEKQGTIAHIAQAVVEGNSHFYVKLDDGSAIYDFALPGLIEIVGYKEGDAITFTYVEAEPTNPVEEIVGADGAKTGNGADAAKEAEKEADATADAKGDAA</sequence>
<reference evidence="4" key="2">
    <citation type="journal article" date="2019" name="Int. J. Syst. Evol. Microbiol.">
        <title>Gordonibacter faecihominis is a later heterotypic synonym of Gordonibacter urolithinfaciens.</title>
        <authorList>
            <person name="Danylec N."/>
            <person name="Stoll D.A."/>
            <person name="Huch M."/>
        </authorList>
    </citation>
    <scope>NUCLEOTIDE SEQUENCE</scope>
    <source>
        <strain evidence="4">DSM 27213</strain>
    </source>
</reference>
<feature type="region of interest" description="Disordered" evidence="1">
    <location>
        <begin position="610"/>
        <end position="644"/>
    </location>
</feature>
<name>A0A423ULM4_9ACTN</name>
<feature type="transmembrane region" description="Helical" evidence="2">
    <location>
        <begin position="100"/>
        <end position="117"/>
    </location>
</feature>
<feature type="region of interest" description="Disordered" evidence="1">
    <location>
        <begin position="29"/>
        <end position="50"/>
    </location>
</feature>
<dbReference type="Proteomes" id="UP000462865">
    <property type="component" value="Unassembled WGS sequence"/>
</dbReference>
<comment type="caution">
    <text evidence="4">The sequence shown here is derived from an EMBL/GenBank/DDBJ whole genome shotgun (WGS) entry which is preliminary data.</text>
</comment>
<dbReference type="RefSeq" id="WP_096227118.1">
    <property type="nucleotide sequence ID" value="NZ_CP168029.1"/>
</dbReference>
<keyword evidence="2" id="KW-1133">Transmembrane helix</keyword>
<feature type="compositionally biased region" description="Basic and acidic residues" evidence="1">
    <location>
        <begin position="625"/>
        <end position="644"/>
    </location>
</feature>
<protein>
    <submittedName>
        <fullName evidence="4">Tat pathway signal sequence</fullName>
    </submittedName>
</protein>
<feature type="compositionally biased region" description="Gly residues" evidence="1">
    <location>
        <begin position="37"/>
        <end position="47"/>
    </location>
</feature>
<dbReference type="Proteomes" id="UP000285258">
    <property type="component" value="Unassembled WGS sequence"/>
</dbReference>
<evidence type="ECO:0000256" key="2">
    <source>
        <dbReference type="SAM" id="Phobius"/>
    </source>
</evidence>
<accession>A0A423ULM4</accession>
<dbReference type="EMBL" id="QIBW01000004">
    <property type="protein sequence ID" value="ROT90731.1"/>
    <property type="molecule type" value="Genomic_DNA"/>
</dbReference>
<reference evidence="4" key="3">
    <citation type="journal article" date="2019" name="Microbiol. Resour. Announc.">
        <title>Draft Genome Sequences of Type Strains of Gordonibacter faecihominis, Paraeggerthella hongkongensis, Parvibacter caecicola,Slackia equolifaciens, Slackia faecicanis, and Slackia isoflavoniconvertens.</title>
        <authorList>
            <person name="Danylec N."/>
            <person name="Stoll D.A."/>
            <person name="Dotsch A."/>
            <person name="Huch M."/>
        </authorList>
    </citation>
    <scope>NUCLEOTIDE SEQUENCE</scope>
    <source>
        <strain evidence="4">DSM 27213</strain>
    </source>
</reference>
<evidence type="ECO:0000313" key="5">
    <source>
        <dbReference type="Proteomes" id="UP000285258"/>
    </source>
</evidence>
<feature type="transmembrane region" description="Helical" evidence="2">
    <location>
        <begin position="138"/>
        <end position="164"/>
    </location>
</feature>
<reference evidence="5" key="1">
    <citation type="submission" date="2018-05" db="EMBL/GenBank/DDBJ databases">
        <title>Genome Sequencing of selected type strains of the family Eggerthellaceae.</title>
        <authorList>
            <person name="Danylec N."/>
            <person name="Stoll D.A."/>
            <person name="Doetsch A."/>
            <person name="Huch M."/>
        </authorList>
    </citation>
    <scope>NUCLEOTIDE SEQUENCE [LARGE SCALE GENOMIC DNA]</scope>
    <source>
        <strain evidence="5">DSM 27213</strain>
    </source>
</reference>
<dbReference type="EMBL" id="WKZA01000010">
    <property type="protein sequence ID" value="MSA94244.1"/>
    <property type="molecule type" value="Genomic_DNA"/>
</dbReference>
<gene>
    <name evidence="4" type="ORF">DMP12_04315</name>
    <name evidence="3" type="ORF">GKG38_04045</name>
</gene>
<feature type="transmembrane region" description="Helical" evidence="2">
    <location>
        <begin position="69"/>
        <end position="88"/>
    </location>
</feature>
<evidence type="ECO:0000313" key="3">
    <source>
        <dbReference type="EMBL" id="MSA94244.1"/>
    </source>
</evidence>
<proteinExistence type="predicted"/>
<dbReference type="AlphaFoldDB" id="A0A423ULM4"/>
<evidence type="ECO:0000256" key="1">
    <source>
        <dbReference type="SAM" id="MobiDB-lite"/>
    </source>
</evidence>
<reference evidence="3 6" key="4">
    <citation type="journal article" date="2019" name="Nat. Med.">
        <title>A library of human gut bacterial isolates paired with longitudinal multiomics data enables mechanistic microbiome research.</title>
        <authorList>
            <person name="Poyet M."/>
            <person name="Groussin M."/>
            <person name="Gibbons S.M."/>
            <person name="Avila-Pacheco J."/>
            <person name="Jiang X."/>
            <person name="Kearney S.M."/>
            <person name="Perrotta A.R."/>
            <person name="Berdy B."/>
            <person name="Zhao S."/>
            <person name="Lieberman T.D."/>
            <person name="Swanson P.K."/>
            <person name="Smith M."/>
            <person name="Roesemann S."/>
            <person name="Alexander J.E."/>
            <person name="Rich S.A."/>
            <person name="Livny J."/>
            <person name="Vlamakis H."/>
            <person name="Clish C."/>
            <person name="Bullock K."/>
            <person name="Deik A."/>
            <person name="Scott J."/>
            <person name="Pierce K.A."/>
            <person name="Xavier R.J."/>
            <person name="Alm E.J."/>
        </authorList>
    </citation>
    <scope>NUCLEOTIDE SEQUENCE [LARGE SCALE GENOMIC DNA]</scope>
    <source>
        <strain evidence="3 6">BIOML-A1</strain>
    </source>
</reference>
<evidence type="ECO:0000313" key="4">
    <source>
        <dbReference type="EMBL" id="ROT90731.1"/>
    </source>
</evidence>
<keyword evidence="2" id="KW-0812">Transmembrane</keyword>
<evidence type="ECO:0000313" key="6">
    <source>
        <dbReference type="Proteomes" id="UP000462865"/>
    </source>
</evidence>
<organism evidence="4 5">
    <name type="scientific">Gordonibacter urolithinfaciens</name>
    <dbReference type="NCBI Taxonomy" id="1335613"/>
    <lineage>
        <taxon>Bacteria</taxon>
        <taxon>Bacillati</taxon>
        <taxon>Actinomycetota</taxon>
        <taxon>Coriobacteriia</taxon>
        <taxon>Eggerthellales</taxon>
        <taxon>Eggerthellaceae</taxon>
        <taxon>Gordonibacter</taxon>
    </lineage>
</organism>
<keyword evidence="2" id="KW-0472">Membrane</keyword>